<dbReference type="InterPro" id="IPR020845">
    <property type="entry name" value="AMP-binding_CS"/>
</dbReference>
<evidence type="ECO:0000256" key="2">
    <source>
        <dbReference type="ARBA" id="ARBA00006432"/>
    </source>
</evidence>
<dbReference type="InterPro" id="IPR000873">
    <property type="entry name" value="AMP-dep_synth/lig_dom"/>
</dbReference>
<keyword evidence="3" id="KW-0813">Transport</keyword>
<evidence type="ECO:0000256" key="3">
    <source>
        <dbReference type="ARBA" id="ARBA00022448"/>
    </source>
</evidence>
<evidence type="ECO:0000256" key="21">
    <source>
        <dbReference type="ARBA" id="ARBA00078285"/>
    </source>
</evidence>
<dbReference type="EMBL" id="HBUF01100533">
    <property type="protein sequence ID" value="CAG6637926.1"/>
    <property type="molecule type" value="Transcribed_RNA"/>
</dbReference>
<dbReference type="GO" id="GO:0004467">
    <property type="term" value="F:long-chain fatty acid-CoA ligase activity"/>
    <property type="evidence" value="ECO:0007669"/>
    <property type="project" value="UniProtKB-EC"/>
</dbReference>
<dbReference type="Gene3D" id="3.40.50.12780">
    <property type="entry name" value="N-terminal domain of ligase-like"/>
    <property type="match status" value="1"/>
</dbReference>
<sequence>MLSLIIQHIYFIARRLYFILLTFPRDIILIYSLLRSILGTKRLAANNATLVSEFKASLKKHPDRDCYYYEDQTWTLRQIDEYSNRIAHILQNDGYKKHDVVALMCENRPEYVGMWLGAAKLGIVTALINTNLKKQPLIHSIETVGSKALVVSSLYYKEIQHIRDSIPHVRLYLLDDSQDDLSNISQLLKSTPCSDVTPSEPLVTSDSLLYIFTSGTTGLPKAAIMPNFKVLLGAQVGHHLLSLGSEDVIYNCLPLYHSSGGLIGTIPALVLGSAIAIRTKFSATNYFRDCAKYKCNTGLYIGELCRYLLASKESEADYSHQVVKMIGVGMRGDVWSQFVKRFHVPRIIEFYGATEGNANLVNTDNTEGAVGIIPTLLPTFLHPVAIIRYDLVENQPVRDIKTGLCVRCKYNEPGMIIGEIKQSDPSRHYYGYADKKESAKKVLENVFSKGDRYFLSGDLMVMDERGYLYFKDRTGDTYRWKGENVSTMEVEAIISKYLPNTEFTVYGVKVGVLDGRAGMIAIVDNQNQVDLSRLIQGLDTNLPVYARPLFIRIMNNAIETTGTFKIKKVQLQNEGFNPGKISDTLYVRQGNEFVRISPELHERLVKGEIKL</sequence>
<dbReference type="GO" id="GO:0005778">
    <property type="term" value="C:peroxisomal membrane"/>
    <property type="evidence" value="ECO:0007669"/>
    <property type="project" value="UniProtKB-SubCell"/>
</dbReference>
<dbReference type="PROSITE" id="PS00455">
    <property type="entry name" value="AMP_BINDING"/>
    <property type="match status" value="1"/>
</dbReference>
<name>A0A8D8VY47_9HEMI</name>
<dbReference type="EMBL" id="HBUF01100534">
    <property type="protein sequence ID" value="CAG6637927.1"/>
    <property type="molecule type" value="Transcribed_RNA"/>
</dbReference>
<dbReference type="InterPro" id="IPR045851">
    <property type="entry name" value="AMP-bd_C_sf"/>
</dbReference>
<evidence type="ECO:0000256" key="12">
    <source>
        <dbReference type="ARBA" id="ARBA00023136"/>
    </source>
</evidence>
<reference evidence="23" key="1">
    <citation type="submission" date="2021-05" db="EMBL/GenBank/DDBJ databases">
        <authorList>
            <person name="Alioto T."/>
            <person name="Alioto T."/>
            <person name="Gomez Garrido J."/>
        </authorList>
    </citation>
    <scope>NUCLEOTIDE SEQUENCE</scope>
</reference>
<keyword evidence="6" id="KW-0812">Transmembrane</keyword>
<keyword evidence="12" id="KW-0472">Membrane</keyword>
<protein>
    <recommendedName>
        <fullName evidence="20">Very long-chain fatty acid transport protein</fullName>
        <ecNumber evidence="14">6.2.1.3</ecNumber>
    </recommendedName>
    <alternativeName>
        <fullName evidence="16">Long-chain-fatty-acid--CoA ligase</fullName>
    </alternativeName>
    <alternativeName>
        <fullName evidence="21">Very-long-chain acyl-CoA synthetase</fullName>
    </alternativeName>
</protein>
<keyword evidence="4" id="KW-1003">Cell membrane</keyword>
<dbReference type="EMBL" id="HBUF01100535">
    <property type="protein sequence ID" value="CAG6637928.1"/>
    <property type="molecule type" value="Transcribed_RNA"/>
</dbReference>
<evidence type="ECO:0000256" key="13">
    <source>
        <dbReference type="ARBA" id="ARBA00023140"/>
    </source>
</evidence>
<dbReference type="GO" id="GO:0005789">
    <property type="term" value="C:endoplasmic reticulum membrane"/>
    <property type="evidence" value="ECO:0007669"/>
    <property type="project" value="TreeGrafter"/>
</dbReference>
<evidence type="ECO:0000256" key="14">
    <source>
        <dbReference type="ARBA" id="ARBA00026121"/>
    </source>
</evidence>
<dbReference type="EC" id="6.2.1.3" evidence="14"/>
<dbReference type="SUPFAM" id="SSF56801">
    <property type="entry name" value="Acetyl-CoA synthetase-like"/>
    <property type="match status" value="1"/>
</dbReference>
<organism evidence="23">
    <name type="scientific">Cacopsylla melanoneura</name>
    <dbReference type="NCBI Taxonomy" id="428564"/>
    <lineage>
        <taxon>Eukaryota</taxon>
        <taxon>Metazoa</taxon>
        <taxon>Ecdysozoa</taxon>
        <taxon>Arthropoda</taxon>
        <taxon>Hexapoda</taxon>
        <taxon>Insecta</taxon>
        <taxon>Pterygota</taxon>
        <taxon>Neoptera</taxon>
        <taxon>Paraneoptera</taxon>
        <taxon>Hemiptera</taxon>
        <taxon>Sternorrhyncha</taxon>
        <taxon>Psylloidea</taxon>
        <taxon>Psyllidae</taxon>
        <taxon>Psyllinae</taxon>
        <taxon>Cacopsylla</taxon>
    </lineage>
</organism>
<dbReference type="EMBL" id="HBUF01100532">
    <property type="protein sequence ID" value="CAG6637925.1"/>
    <property type="molecule type" value="Transcribed_RNA"/>
</dbReference>
<dbReference type="AlphaFoldDB" id="A0A8D8VY47"/>
<evidence type="ECO:0000256" key="17">
    <source>
        <dbReference type="ARBA" id="ARBA00046271"/>
    </source>
</evidence>
<proteinExistence type="inferred from homology"/>
<feature type="domain" description="AMP-dependent synthetase/ligase" evidence="22">
    <location>
        <begin position="54"/>
        <end position="371"/>
    </location>
</feature>
<comment type="catalytic activity">
    <reaction evidence="15">
        <text>a very long-chain fatty acid + ATP + CoA = a very long-chain fatty acyl-CoA + AMP + diphosphate</text>
        <dbReference type="Rhea" id="RHEA:54536"/>
        <dbReference type="ChEBI" id="CHEBI:30616"/>
        <dbReference type="ChEBI" id="CHEBI:33019"/>
        <dbReference type="ChEBI" id="CHEBI:57287"/>
        <dbReference type="ChEBI" id="CHEBI:58950"/>
        <dbReference type="ChEBI" id="CHEBI:138261"/>
        <dbReference type="ChEBI" id="CHEBI:456215"/>
    </reaction>
    <physiologicalReaction direction="left-to-right" evidence="15">
        <dbReference type="Rhea" id="RHEA:54537"/>
    </physiologicalReaction>
</comment>
<evidence type="ECO:0000256" key="8">
    <source>
        <dbReference type="ARBA" id="ARBA00022832"/>
    </source>
</evidence>
<dbReference type="PANTHER" id="PTHR43107:SF21">
    <property type="entry name" value="FATTY ACID TRANSPORT PROTEIN 1, ISOFORM F-RELATED"/>
    <property type="match status" value="1"/>
</dbReference>
<evidence type="ECO:0000256" key="19">
    <source>
        <dbReference type="ARBA" id="ARBA00060276"/>
    </source>
</evidence>
<evidence type="ECO:0000256" key="9">
    <source>
        <dbReference type="ARBA" id="ARBA00022840"/>
    </source>
</evidence>
<evidence type="ECO:0000256" key="20">
    <source>
        <dbReference type="ARBA" id="ARBA00068795"/>
    </source>
</evidence>
<evidence type="ECO:0000256" key="4">
    <source>
        <dbReference type="ARBA" id="ARBA00022475"/>
    </source>
</evidence>
<comment type="similarity">
    <text evidence="2">Belongs to the ATP-dependent AMP-binding enzyme family.</text>
</comment>
<dbReference type="InterPro" id="IPR042099">
    <property type="entry name" value="ANL_N_sf"/>
</dbReference>
<dbReference type="Gene3D" id="3.30.300.30">
    <property type="match status" value="1"/>
</dbReference>
<comment type="subcellular location">
    <subcellularLocation>
        <location evidence="1">Cell membrane</location>
        <topology evidence="1">Multi-pass membrane protein</topology>
    </subcellularLocation>
    <subcellularLocation>
        <location evidence="17">Peroxisome membrane</location>
    </subcellularLocation>
</comment>
<keyword evidence="9" id="KW-0067">ATP-binding</keyword>
<comment type="catalytic activity">
    <reaction evidence="18">
        <text>tetracosanoate + ATP + CoA = tetracosanoyl-CoA + AMP + diphosphate</text>
        <dbReference type="Rhea" id="RHEA:33639"/>
        <dbReference type="ChEBI" id="CHEBI:30616"/>
        <dbReference type="ChEBI" id="CHEBI:31014"/>
        <dbReference type="ChEBI" id="CHEBI:33019"/>
        <dbReference type="ChEBI" id="CHEBI:57287"/>
        <dbReference type="ChEBI" id="CHEBI:65052"/>
        <dbReference type="ChEBI" id="CHEBI:456215"/>
    </reaction>
    <physiologicalReaction direction="left-to-right" evidence="18">
        <dbReference type="Rhea" id="RHEA:33640"/>
    </physiologicalReaction>
</comment>
<dbReference type="FunFam" id="3.30.300.30:FF:000002">
    <property type="entry name" value="Long-chain fatty acid transport protein 1"/>
    <property type="match status" value="1"/>
</dbReference>
<dbReference type="EMBL" id="HBUF01100531">
    <property type="protein sequence ID" value="CAG6637924.1"/>
    <property type="molecule type" value="Transcribed_RNA"/>
</dbReference>
<dbReference type="GO" id="GO:0044539">
    <property type="term" value="P:long-chain fatty acid import into cell"/>
    <property type="evidence" value="ECO:0007669"/>
    <property type="project" value="TreeGrafter"/>
</dbReference>
<dbReference type="EMBL" id="HBUF01100530">
    <property type="protein sequence ID" value="CAG6637923.1"/>
    <property type="molecule type" value="Transcribed_RNA"/>
</dbReference>
<dbReference type="FunFam" id="3.40.50.12780:FF:000019">
    <property type="entry name" value="Long-chain fatty acid transporter"/>
    <property type="match status" value="1"/>
</dbReference>
<accession>A0A8D8VY47</accession>
<dbReference type="Pfam" id="PF00501">
    <property type="entry name" value="AMP-binding"/>
    <property type="match status" value="1"/>
</dbReference>
<evidence type="ECO:0000256" key="6">
    <source>
        <dbReference type="ARBA" id="ARBA00022692"/>
    </source>
</evidence>
<evidence type="ECO:0000259" key="22">
    <source>
        <dbReference type="Pfam" id="PF00501"/>
    </source>
</evidence>
<dbReference type="GO" id="GO:0005524">
    <property type="term" value="F:ATP binding"/>
    <property type="evidence" value="ECO:0007669"/>
    <property type="project" value="UniProtKB-KW"/>
</dbReference>
<evidence type="ECO:0000256" key="7">
    <source>
        <dbReference type="ARBA" id="ARBA00022741"/>
    </source>
</evidence>
<evidence type="ECO:0000313" key="23">
    <source>
        <dbReference type="EMBL" id="CAG6637924.1"/>
    </source>
</evidence>
<evidence type="ECO:0000256" key="18">
    <source>
        <dbReference type="ARBA" id="ARBA00048666"/>
    </source>
</evidence>
<evidence type="ECO:0000256" key="11">
    <source>
        <dbReference type="ARBA" id="ARBA00023055"/>
    </source>
</evidence>
<dbReference type="GO" id="GO:0005886">
    <property type="term" value="C:plasma membrane"/>
    <property type="evidence" value="ECO:0007669"/>
    <property type="project" value="UniProtKB-SubCell"/>
</dbReference>
<evidence type="ECO:0000256" key="15">
    <source>
        <dbReference type="ARBA" id="ARBA00036527"/>
    </source>
</evidence>
<dbReference type="GO" id="GO:0005324">
    <property type="term" value="F:long-chain fatty acid transmembrane transporter activity"/>
    <property type="evidence" value="ECO:0007669"/>
    <property type="project" value="TreeGrafter"/>
</dbReference>
<dbReference type="PANTHER" id="PTHR43107">
    <property type="entry name" value="LONG-CHAIN FATTY ACID TRANSPORT PROTEIN"/>
    <property type="match status" value="1"/>
</dbReference>
<keyword evidence="13" id="KW-0576">Peroxisome</keyword>
<evidence type="ECO:0000256" key="5">
    <source>
        <dbReference type="ARBA" id="ARBA00022598"/>
    </source>
</evidence>
<keyword evidence="8" id="KW-0276">Fatty acid metabolism</keyword>
<keyword evidence="5" id="KW-0436">Ligase</keyword>
<keyword evidence="11" id="KW-0445">Lipid transport</keyword>
<evidence type="ECO:0000256" key="10">
    <source>
        <dbReference type="ARBA" id="ARBA00022989"/>
    </source>
</evidence>
<evidence type="ECO:0000256" key="1">
    <source>
        <dbReference type="ARBA" id="ARBA00004651"/>
    </source>
</evidence>
<keyword evidence="7" id="KW-0547">Nucleotide-binding</keyword>
<comment type="function">
    <text evidence="19">Acyl-CoA synthetase required for both the import of long chain fatty acids (LCFAs) (C14-C18) and the activation very long chain fatty acids (VLCFAs) (C20-C26) by esterification of the fatty acids into metabolically active CoA-thioesters for subsequent degradation or incorporation into phospholipids. The transport and fatty acyl-CoA synthetase activities are genetically separable and are thus independent activities. Esterifies VLCFAs in the peroxisome matrix. The VLCFAs are actively transported into peroxisomes by a PXA1-PXA2 heterodimeric transporter in the peroxisomal membrane.</text>
</comment>
<keyword evidence="10" id="KW-1133">Transmembrane helix</keyword>
<keyword evidence="8" id="KW-0443">Lipid metabolism</keyword>
<evidence type="ECO:0000256" key="16">
    <source>
        <dbReference type="ARBA" id="ARBA00041297"/>
    </source>
</evidence>